<dbReference type="Gene3D" id="3.40.30.10">
    <property type="entry name" value="Glutaredoxin"/>
    <property type="match status" value="1"/>
</dbReference>
<evidence type="ECO:0000313" key="7">
    <source>
        <dbReference type="Proteomes" id="UP001424741"/>
    </source>
</evidence>
<name>A0ABP9V2U2_9BACT</name>
<comment type="subcellular location">
    <subcellularLocation>
        <location evidence="1">Cell envelope</location>
    </subcellularLocation>
</comment>
<keyword evidence="3" id="KW-1015">Disulfide bond</keyword>
<evidence type="ECO:0000256" key="1">
    <source>
        <dbReference type="ARBA" id="ARBA00004196"/>
    </source>
</evidence>
<dbReference type="InterPro" id="IPR036249">
    <property type="entry name" value="Thioredoxin-like_sf"/>
</dbReference>
<organism evidence="6 7">
    <name type="scientific">Rubritalea halochordaticola</name>
    <dbReference type="NCBI Taxonomy" id="714537"/>
    <lineage>
        <taxon>Bacteria</taxon>
        <taxon>Pseudomonadati</taxon>
        <taxon>Verrucomicrobiota</taxon>
        <taxon>Verrucomicrobiia</taxon>
        <taxon>Verrucomicrobiales</taxon>
        <taxon>Rubritaleaceae</taxon>
        <taxon>Rubritalea</taxon>
    </lineage>
</organism>
<reference evidence="6 7" key="1">
    <citation type="submission" date="2024-02" db="EMBL/GenBank/DDBJ databases">
        <title>Rubritalea halochordaticola NBRC 107102.</title>
        <authorList>
            <person name="Ichikawa N."/>
            <person name="Katano-Makiyama Y."/>
            <person name="Hidaka K."/>
        </authorList>
    </citation>
    <scope>NUCLEOTIDE SEQUENCE [LARGE SCALE GENOMIC DNA]</scope>
    <source>
        <strain evidence="6 7">NBRC 107102</strain>
    </source>
</reference>
<evidence type="ECO:0000259" key="5">
    <source>
        <dbReference type="Pfam" id="PF00578"/>
    </source>
</evidence>
<evidence type="ECO:0000256" key="2">
    <source>
        <dbReference type="ARBA" id="ARBA00022748"/>
    </source>
</evidence>
<sequence length="99" mass="11436">MLPHERSLVEKWKEEPFAIVGINSDDKEKLKEMVKDGTTTWRNFTNEQADGKISTKWGVTGWPTLFLIDHKGVIRHKNLRGEEMEKALEAMIQQAKADK</sequence>
<dbReference type="PANTHER" id="PTHR42852:SF6">
    <property type="entry name" value="THIOL:DISULFIDE INTERCHANGE PROTEIN DSBE"/>
    <property type="match status" value="1"/>
</dbReference>
<keyword evidence="7" id="KW-1185">Reference proteome</keyword>
<evidence type="ECO:0000256" key="4">
    <source>
        <dbReference type="ARBA" id="ARBA00023284"/>
    </source>
</evidence>
<proteinExistence type="predicted"/>
<evidence type="ECO:0000313" key="6">
    <source>
        <dbReference type="EMBL" id="GAA5496998.1"/>
    </source>
</evidence>
<keyword evidence="2" id="KW-0201">Cytochrome c-type biogenesis</keyword>
<dbReference type="InterPro" id="IPR000866">
    <property type="entry name" value="AhpC/TSA"/>
</dbReference>
<gene>
    <name evidence="6" type="ORF">Rhal01_03186</name>
</gene>
<dbReference type="SUPFAM" id="SSF52833">
    <property type="entry name" value="Thioredoxin-like"/>
    <property type="match status" value="1"/>
</dbReference>
<dbReference type="Proteomes" id="UP001424741">
    <property type="component" value="Unassembled WGS sequence"/>
</dbReference>
<accession>A0ABP9V2U2</accession>
<evidence type="ECO:0000256" key="3">
    <source>
        <dbReference type="ARBA" id="ARBA00023157"/>
    </source>
</evidence>
<keyword evidence="4" id="KW-0676">Redox-active center</keyword>
<dbReference type="PANTHER" id="PTHR42852">
    <property type="entry name" value="THIOL:DISULFIDE INTERCHANGE PROTEIN DSBE"/>
    <property type="match status" value="1"/>
</dbReference>
<dbReference type="CDD" id="cd02966">
    <property type="entry name" value="TlpA_like_family"/>
    <property type="match status" value="1"/>
</dbReference>
<dbReference type="Pfam" id="PF00578">
    <property type="entry name" value="AhpC-TSA"/>
    <property type="match status" value="1"/>
</dbReference>
<protein>
    <recommendedName>
        <fullName evidence="5">Alkyl hydroperoxide reductase subunit C/ Thiol specific antioxidant domain-containing protein</fullName>
    </recommendedName>
</protein>
<feature type="domain" description="Alkyl hydroperoxide reductase subunit C/ Thiol specific antioxidant" evidence="5">
    <location>
        <begin position="6"/>
        <end position="76"/>
    </location>
</feature>
<dbReference type="InterPro" id="IPR050553">
    <property type="entry name" value="Thioredoxin_ResA/DsbE_sf"/>
</dbReference>
<comment type="caution">
    <text evidence="6">The sequence shown here is derived from an EMBL/GenBank/DDBJ whole genome shotgun (WGS) entry which is preliminary data.</text>
</comment>
<dbReference type="EMBL" id="BAABRL010000011">
    <property type="protein sequence ID" value="GAA5496998.1"/>
    <property type="molecule type" value="Genomic_DNA"/>
</dbReference>